<feature type="region of interest" description="Disordered" evidence="18">
    <location>
        <begin position="237"/>
        <end position="572"/>
    </location>
</feature>
<dbReference type="CDD" id="cd00201">
    <property type="entry name" value="WW"/>
    <property type="match status" value="1"/>
</dbReference>
<evidence type="ECO:0000256" key="18">
    <source>
        <dbReference type="SAM" id="MobiDB-lite"/>
    </source>
</evidence>
<dbReference type="InterPro" id="IPR051841">
    <property type="entry name" value="MT-Golgi_org_protein"/>
</dbReference>
<feature type="compositionally biased region" description="Acidic residues" evidence="18">
    <location>
        <begin position="757"/>
        <end position="778"/>
    </location>
</feature>
<evidence type="ECO:0000256" key="5">
    <source>
        <dbReference type="ARBA" id="ARBA00022618"/>
    </source>
</evidence>
<keyword evidence="4" id="KW-0597">Phosphoprotein</keyword>
<dbReference type="GO" id="GO:0006281">
    <property type="term" value="P:DNA repair"/>
    <property type="evidence" value="ECO:0007669"/>
    <property type="project" value="UniProtKB-KW"/>
</dbReference>
<keyword evidence="10" id="KW-0234">DNA repair</keyword>
<reference evidence="20" key="1">
    <citation type="submission" date="2025-08" db="UniProtKB">
        <authorList>
            <consortium name="Ensembl"/>
        </authorList>
    </citation>
    <scope>IDENTIFICATION</scope>
</reference>
<feature type="compositionally biased region" description="Basic and acidic residues" evidence="18">
    <location>
        <begin position="779"/>
        <end position="842"/>
    </location>
</feature>
<evidence type="ECO:0000256" key="14">
    <source>
        <dbReference type="ARBA" id="ARBA00056906"/>
    </source>
</evidence>
<keyword evidence="13" id="KW-0131">Cell cycle</keyword>
<feature type="compositionally biased region" description="Basic and acidic residues" evidence="18">
    <location>
        <begin position="487"/>
        <end position="518"/>
    </location>
</feature>
<evidence type="ECO:0000256" key="3">
    <source>
        <dbReference type="ARBA" id="ARBA00022490"/>
    </source>
</evidence>
<dbReference type="GeneTree" id="ENSGT00950000183078"/>
<feature type="compositionally biased region" description="Basic and acidic residues" evidence="18">
    <location>
        <begin position="1190"/>
        <end position="1200"/>
    </location>
</feature>
<evidence type="ECO:0000256" key="17">
    <source>
        <dbReference type="SAM" id="Coils"/>
    </source>
</evidence>
<dbReference type="Ensembl" id="ENSPKIT00000006689.1">
    <property type="protein sequence ID" value="ENSPKIP00000025941.1"/>
    <property type="gene ID" value="ENSPKIG00000008607.1"/>
</dbReference>
<feature type="compositionally biased region" description="Basic and acidic residues" evidence="18">
    <location>
        <begin position="1115"/>
        <end position="1146"/>
    </location>
</feature>
<evidence type="ECO:0000259" key="19">
    <source>
        <dbReference type="PROSITE" id="PS50020"/>
    </source>
</evidence>
<feature type="compositionally biased region" description="Acidic residues" evidence="18">
    <location>
        <begin position="319"/>
        <end position="333"/>
    </location>
</feature>
<feature type="compositionally biased region" description="Basic and acidic residues" evidence="18">
    <location>
        <begin position="241"/>
        <end position="259"/>
    </location>
</feature>
<feature type="compositionally biased region" description="Basic and acidic residues" evidence="18">
    <location>
        <begin position="334"/>
        <end position="363"/>
    </location>
</feature>
<evidence type="ECO:0000256" key="4">
    <source>
        <dbReference type="ARBA" id="ARBA00022553"/>
    </source>
</evidence>
<feature type="region of interest" description="Disordered" evidence="18">
    <location>
        <begin position="1178"/>
        <end position="1215"/>
    </location>
</feature>
<evidence type="ECO:0000256" key="7">
    <source>
        <dbReference type="ARBA" id="ARBA00022776"/>
    </source>
</evidence>
<dbReference type="GO" id="GO:0005814">
    <property type="term" value="C:centriole"/>
    <property type="evidence" value="ECO:0007669"/>
    <property type="project" value="UniProtKB-SubCell"/>
</dbReference>
<feature type="compositionally biased region" description="Basic and acidic residues" evidence="18">
    <location>
        <begin position="446"/>
        <end position="471"/>
    </location>
</feature>
<feature type="compositionally biased region" description="Basic and acidic residues" evidence="18">
    <location>
        <begin position="533"/>
        <end position="562"/>
    </location>
</feature>
<dbReference type="STRING" id="1676925.ENSPKIP00000025941"/>
<evidence type="ECO:0000256" key="13">
    <source>
        <dbReference type="ARBA" id="ARBA00023306"/>
    </source>
</evidence>
<organism evidence="20 21">
    <name type="scientific">Paramormyrops kingsleyae</name>
    <dbReference type="NCBI Taxonomy" id="1676925"/>
    <lineage>
        <taxon>Eukaryota</taxon>
        <taxon>Metazoa</taxon>
        <taxon>Chordata</taxon>
        <taxon>Craniata</taxon>
        <taxon>Vertebrata</taxon>
        <taxon>Euteleostomi</taxon>
        <taxon>Actinopterygii</taxon>
        <taxon>Neopterygii</taxon>
        <taxon>Teleostei</taxon>
        <taxon>Osteoglossocephala</taxon>
        <taxon>Osteoglossomorpha</taxon>
        <taxon>Osteoglossiformes</taxon>
        <taxon>Mormyridae</taxon>
        <taxon>Paramormyrops</taxon>
    </lineage>
</organism>
<evidence type="ECO:0000256" key="2">
    <source>
        <dbReference type="ARBA" id="ARBA00004123"/>
    </source>
</evidence>
<feature type="compositionally biased region" description="Basic and acidic residues" evidence="18">
    <location>
        <begin position="379"/>
        <end position="390"/>
    </location>
</feature>
<feature type="region of interest" description="Disordered" evidence="18">
    <location>
        <begin position="669"/>
        <end position="842"/>
    </location>
</feature>
<feature type="coiled-coil region" evidence="17">
    <location>
        <begin position="1307"/>
        <end position="1341"/>
    </location>
</feature>
<keyword evidence="5" id="KW-0132">Cell division</keyword>
<feature type="compositionally biased region" description="Basic and acidic residues" evidence="18">
    <location>
        <begin position="676"/>
        <end position="699"/>
    </location>
</feature>
<keyword evidence="7" id="KW-0498">Mitosis</keyword>
<keyword evidence="6" id="KW-0227">DNA damage</keyword>
<feature type="domain" description="WW" evidence="19">
    <location>
        <begin position="56"/>
        <end position="89"/>
    </location>
</feature>
<dbReference type="GO" id="GO:0051301">
    <property type="term" value="P:cell division"/>
    <property type="evidence" value="ECO:0007669"/>
    <property type="project" value="UniProtKB-KW"/>
</dbReference>
<comment type="subcellular location">
    <subcellularLocation>
        <location evidence="1">Cytoplasm</location>
        <location evidence="1">Cytoskeleton</location>
        <location evidence="1">Microtubule organizing center</location>
        <location evidence="1">Centrosome</location>
        <location evidence="1">Centriole</location>
    </subcellularLocation>
    <subcellularLocation>
        <location evidence="2">Nucleus</location>
    </subcellularLocation>
</comment>
<dbReference type="PROSITE" id="PS01159">
    <property type="entry name" value="WW_DOMAIN_1"/>
    <property type="match status" value="1"/>
</dbReference>
<keyword evidence="8" id="KW-0970">Cilium biogenesis/degradation</keyword>
<dbReference type="PROSITE" id="PS50020">
    <property type="entry name" value="WW_DOMAIN_2"/>
    <property type="match status" value="1"/>
</dbReference>
<evidence type="ECO:0000256" key="10">
    <source>
        <dbReference type="ARBA" id="ARBA00023204"/>
    </source>
</evidence>
<dbReference type="PANTHER" id="PTHR18902:SF27">
    <property type="entry name" value="CENTROSOMAL PROTEIN OF 164 KDA"/>
    <property type="match status" value="1"/>
</dbReference>
<dbReference type="GO" id="GO:0005634">
    <property type="term" value="C:nucleus"/>
    <property type="evidence" value="ECO:0007669"/>
    <property type="project" value="UniProtKB-SubCell"/>
</dbReference>
<dbReference type="GO" id="GO:0097539">
    <property type="term" value="C:ciliary transition fiber"/>
    <property type="evidence" value="ECO:0007669"/>
    <property type="project" value="TreeGrafter"/>
</dbReference>
<dbReference type="GO" id="GO:0060271">
    <property type="term" value="P:cilium assembly"/>
    <property type="evidence" value="ECO:0007669"/>
    <property type="project" value="TreeGrafter"/>
</dbReference>
<dbReference type="InterPro" id="IPR036020">
    <property type="entry name" value="WW_dom_sf"/>
</dbReference>
<dbReference type="PANTHER" id="PTHR18902">
    <property type="entry name" value="NUCLEAR MITOTIC APPARATUS PROTEIN 1-RELATED"/>
    <property type="match status" value="1"/>
</dbReference>
<dbReference type="InterPro" id="IPR001202">
    <property type="entry name" value="WW_dom"/>
</dbReference>
<accession>A0A3B3S7H3</accession>
<reference evidence="20" key="2">
    <citation type="submission" date="2025-09" db="UniProtKB">
        <authorList>
            <consortium name="Ensembl"/>
        </authorList>
    </citation>
    <scope>IDENTIFICATION</scope>
</reference>
<keyword evidence="3" id="KW-0963">Cytoplasm</keyword>
<evidence type="ECO:0000256" key="15">
    <source>
        <dbReference type="ARBA" id="ARBA00061715"/>
    </source>
</evidence>
<comment type="subunit">
    <text evidence="15">Interacts (via N-terminus) with ATRIP. Interacts with ATM, ATR and MDC1. Interacts with XPA (via N-terminus) upon UV irradiation. Interacts with CEP83, CCDC92, TTBK2, DVL3, NPHP3 and weakly with NPHP4. Interacts with DZIP1.</text>
</comment>
<feature type="compositionally biased region" description="Gly residues" evidence="18">
    <location>
        <begin position="474"/>
        <end position="484"/>
    </location>
</feature>
<evidence type="ECO:0000313" key="20">
    <source>
        <dbReference type="Ensembl" id="ENSPKIP00000025941.1"/>
    </source>
</evidence>
<feature type="region of interest" description="Disordered" evidence="18">
    <location>
        <begin position="601"/>
        <end position="626"/>
    </location>
</feature>
<sequence>MTEAAVQIGDQLILEEEYDENYIPSEQEVHEYAREIGIDPEQEPELLWLAREGIVAPLPDEWKPCQDVTGDVYYFNFSSGQSTWDHPCDEQYRRLVVQEREKAQARVTPTKKEKEKKKKKERKKKDKLPLKPAGSTLGPLQSPLRSLAPLQSSPDLPAPSLWGSLRNSGGLEPLKKPLGEKVSASSLHSSLLGAKQQERVSLSLPGFKDTDEVSDEESCRTTPELLRKLELDLDGLGGGLHYEDSEVSDLARPEERMDPELQDLLLSADHSTKPSPDSLAGRLLHSSLPLGDSRDCSSAVAPSPPTPNSHCLRQKDAEWEGEGEEMWEEEDVESVSHKEEEGKGARGGEGEREAMKGDEERKGPGGRAGMEECVQIQRAESEEMNSKGEEGEQEEANAGVKDSGEEEERPIGGSEEVQNDREKDEVTDEIVERYLRSEGEDEEKDSGEVVERPERNDGDCSKGAEEGKEAEQSAGGGETQGAEGGGEETKSTEGGKEEMEGQGEETKGVEGGGEDKPFLEIYLMSEEEEAMEKEEKSEEAVERSVDSEKWPAMEEAGDREASRALAGDEMGDSEEEIIECLEMKVSERSVDAMEEADVRFEDMNGSMVKSRASGRDSHPPAQDLELSDVIDAASTSMDDLKFFYKEVAFRSKLTEKVGDLDDLCAVDAEIQLFSPKAEKTEKERVRAEREDGKKAERVESHHRRESKEEPDSGKSHISESSCSGPRPEVEGGSVDSEDRPVGPGAEPSQKHTPLKLEEEEEDDEEVEEIEEEEEEEEAEKERVLQKRQDQARYLQEDLKEDEKEGKEEREKALQRKQERLQHLQEEMKKQEEEEEMKLTEEREERLRAFRRRLDEEEEKEQARLMKESARKMEELRQAALQERAAQQRKLREECEAAMEALRAAMEAEQAEEKQRLEDQRKQISGELQAKRVRLQREKEEQMEAMRVELDEMVQQERREHEQKLEVLKEEHRRELDFIREKHSDEQRKDSRTLGELRSTYPEQHLTEYKRELGEVLQEVRQEVQREHERKLEVLREEHRRELNSIRDKHSDEESRQRDYLLSVLQQERKRLLCAHDSQLEELRTQLDAKLQQTRQMYTLKVRAEETASVSMSKALQERDTAREEMGRLREEVQRVRAERDRVREEARQLREEKQKLESKMQPLQDRCDHLSHRVRDLEQLQSVRQSAAKVDPDDERKAMDTENENGAAPTSSKDKAMQVDELEHPVPASPLSPSDGSEGSIDDMRQYISVEGISLQKARRFLERQSNSLRERQAALRTARSNWIQDPIKGSATQDLFRNIQQETIHIEQLKATVQHGQALLRRKEERLSQLESSLAEELSDDDMERTAADRRVTFDVSESDLSSLEAHNGSGPHRTGPAKVQLLVESLQQMSDQLNNVLGALGSLAQKQMPLLPPTQLCYTPPSISKAPSWAWGVSATSTPAWGADSTLSSRWNKLLPGETMNSGPPLSGTPLASRPTYSKYTPASVRPVQFTSAELDGQRLQNLIDKNKKWLETCRKNSSMPLLTSYRNPASATRLVQLSLDENNQIKVQVYFQTRQASPSPSFLESFHL</sequence>
<evidence type="ECO:0000256" key="11">
    <source>
        <dbReference type="ARBA" id="ARBA00023212"/>
    </source>
</evidence>
<proteinExistence type="predicted"/>
<comment type="function">
    <text evidence="14">Plays a role in microtubule organization and/or maintenance for the formation of primary cilia (PC), a microtubule-based structure that protrudes from the surface of epithelial cells. Plays a critical role in G2/M checkpoint and nuclear divisions. A key player in the DNA damage-activated ATR/ATM signaling cascade since it is required for the proper phosphorylation of H2AX, RPA, CHEK2 and CHEK1. Plays a critical role in chromosome segregation, acting as a mediator required for the maintenance of genomic stability through modulation of MDC1, RPA and CHEK1.</text>
</comment>
<protein>
    <recommendedName>
        <fullName evidence="16">Centrosomal protein of 164 kDa</fullName>
    </recommendedName>
</protein>
<dbReference type="Proteomes" id="UP000261540">
    <property type="component" value="Unplaced"/>
</dbReference>
<evidence type="ECO:0000313" key="21">
    <source>
        <dbReference type="Proteomes" id="UP000261540"/>
    </source>
</evidence>
<evidence type="ECO:0000256" key="16">
    <source>
        <dbReference type="ARBA" id="ARBA00067900"/>
    </source>
</evidence>
<evidence type="ECO:0000256" key="6">
    <source>
        <dbReference type="ARBA" id="ARBA00022763"/>
    </source>
</evidence>
<feature type="compositionally biased region" description="Basic and acidic residues" evidence="18">
    <location>
        <begin position="705"/>
        <end position="717"/>
    </location>
</feature>
<evidence type="ECO:0000256" key="1">
    <source>
        <dbReference type="ARBA" id="ARBA00004114"/>
    </source>
</evidence>
<name>A0A3B3S7H3_9TELE</name>
<evidence type="ECO:0000256" key="8">
    <source>
        <dbReference type="ARBA" id="ARBA00022794"/>
    </source>
</evidence>
<dbReference type="SUPFAM" id="SSF51045">
    <property type="entry name" value="WW domain"/>
    <property type="match status" value="1"/>
</dbReference>
<dbReference type="Pfam" id="PF00397">
    <property type="entry name" value="WW"/>
    <property type="match status" value="1"/>
</dbReference>
<feature type="compositionally biased region" description="Basic and acidic residues" evidence="18">
    <location>
        <begin position="418"/>
        <end position="438"/>
    </location>
</feature>
<dbReference type="Gene3D" id="3.30.1470.10">
    <property type="entry name" value="Photosystem I PsaD, reaction center subunit II"/>
    <property type="match status" value="1"/>
</dbReference>
<dbReference type="GO" id="GO:0005813">
    <property type="term" value="C:centrosome"/>
    <property type="evidence" value="ECO:0007669"/>
    <property type="project" value="TreeGrafter"/>
</dbReference>
<evidence type="ECO:0000256" key="9">
    <source>
        <dbReference type="ARBA" id="ARBA00023054"/>
    </source>
</evidence>
<dbReference type="FunFam" id="3.30.1470.10:FF:000001">
    <property type="entry name" value="Centrosomal protein of 164 kDa"/>
    <property type="match status" value="1"/>
</dbReference>
<feature type="region of interest" description="Disordered" evidence="18">
    <location>
        <begin position="1111"/>
        <end position="1146"/>
    </location>
</feature>
<keyword evidence="21" id="KW-1185">Reference proteome</keyword>
<feature type="region of interest" description="Disordered" evidence="18">
    <location>
        <begin position="100"/>
        <end position="152"/>
    </location>
</feature>
<feature type="compositionally biased region" description="Basic residues" evidence="18">
    <location>
        <begin position="114"/>
        <end position="126"/>
    </location>
</feature>
<keyword evidence="9 17" id="KW-0175">Coiled coil</keyword>
<evidence type="ECO:0000256" key="12">
    <source>
        <dbReference type="ARBA" id="ARBA00023242"/>
    </source>
</evidence>
<keyword evidence="11" id="KW-0206">Cytoskeleton</keyword>
<keyword evidence="12" id="KW-0539">Nucleus</keyword>
<dbReference type="SMART" id="SM00456">
    <property type="entry name" value="WW"/>
    <property type="match status" value="1"/>
</dbReference>